<protein>
    <recommendedName>
        <fullName evidence="2">Putative mannosyltransferase YkcA/B-like C-terminal domain-containing protein</fullName>
    </recommendedName>
</protein>
<feature type="compositionally biased region" description="Polar residues" evidence="1">
    <location>
        <begin position="41"/>
        <end position="55"/>
    </location>
</feature>
<organism evidence="3 4">
    <name type="scientific">Streptomyces nigrescens</name>
    <dbReference type="NCBI Taxonomy" id="1920"/>
    <lineage>
        <taxon>Bacteria</taxon>
        <taxon>Bacillati</taxon>
        <taxon>Actinomycetota</taxon>
        <taxon>Actinomycetes</taxon>
        <taxon>Kitasatosporales</taxon>
        <taxon>Streptomycetaceae</taxon>
        <taxon>Streptomyces</taxon>
    </lineage>
</organism>
<dbReference type="Pfam" id="PF24878">
    <property type="entry name" value="YkcB_C"/>
    <property type="match status" value="1"/>
</dbReference>
<sequence length="271" mass="26954">MTISPTAGPAVSLSEGGLPKGLSGIPGLPGAPGGGKGTGGNRPSETPSRTPSTMPSGMPKEMPSGMPKGLPKDMPKGLPTGMPGFPGLPGTGSDTGAGGGRAASGGTDVGGAGFDLMANPSLTRDQRRILDYAVRHAPAARIKLAMDGGAMTAAPVILESDDTVIAMGGFLGSDNAPSLRQLTAWTKSGELRYVLASGFSGRMAAMMPGQGKDSPAAQRSAWISEHCAKVPASTYGSSSGGSDPGAGGKVRPGGGTLYDCAPEHRKQPDGR</sequence>
<feature type="compositionally biased region" description="Gly residues" evidence="1">
    <location>
        <begin position="238"/>
        <end position="256"/>
    </location>
</feature>
<evidence type="ECO:0000313" key="3">
    <source>
        <dbReference type="EMBL" id="BDM70177.1"/>
    </source>
</evidence>
<proteinExistence type="predicted"/>
<feature type="region of interest" description="Disordered" evidence="1">
    <location>
        <begin position="232"/>
        <end position="271"/>
    </location>
</feature>
<evidence type="ECO:0000259" key="2">
    <source>
        <dbReference type="Pfam" id="PF24878"/>
    </source>
</evidence>
<keyword evidence="4" id="KW-1185">Reference proteome</keyword>
<evidence type="ECO:0000313" key="4">
    <source>
        <dbReference type="Proteomes" id="UP001059597"/>
    </source>
</evidence>
<gene>
    <name evidence="3" type="ORF">HEK616_36640</name>
</gene>
<dbReference type="EMBL" id="AP026073">
    <property type="protein sequence ID" value="BDM70177.1"/>
    <property type="molecule type" value="Genomic_DNA"/>
</dbReference>
<accession>A0ABN6QVG3</accession>
<feature type="compositionally biased region" description="Gly residues" evidence="1">
    <location>
        <begin position="87"/>
        <end position="106"/>
    </location>
</feature>
<feature type="compositionally biased region" description="Basic and acidic residues" evidence="1">
    <location>
        <begin position="261"/>
        <end position="271"/>
    </location>
</feature>
<reference evidence="3" key="1">
    <citation type="submission" date="2022-06" db="EMBL/GenBank/DDBJ databases">
        <title>Complete genome sequence of Streptomyces nigrescens HEK616.</title>
        <authorList>
            <person name="Asamizu S."/>
            <person name="Onaka H."/>
        </authorList>
    </citation>
    <scope>NUCLEOTIDE SEQUENCE</scope>
    <source>
        <strain evidence="3">HEK616</strain>
    </source>
</reference>
<dbReference type="Proteomes" id="UP001059597">
    <property type="component" value="Chromosome"/>
</dbReference>
<feature type="compositionally biased region" description="Gly residues" evidence="1">
    <location>
        <begin position="30"/>
        <end position="40"/>
    </location>
</feature>
<evidence type="ECO:0000256" key="1">
    <source>
        <dbReference type="SAM" id="MobiDB-lite"/>
    </source>
</evidence>
<dbReference type="InterPro" id="IPR056785">
    <property type="entry name" value="YkcA/B-like_C"/>
</dbReference>
<feature type="region of interest" description="Disordered" evidence="1">
    <location>
        <begin position="1"/>
        <end position="106"/>
    </location>
</feature>
<feature type="domain" description="Putative mannosyltransferase YkcA/B-like C-terminal" evidence="2">
    <location>
        <begin position="130"/>
        <end position="226"/>
    </location>
</feature>
<name>A0ABN6QVG3_STRNI</name>